<dbReference type="Proteomes" id="UP000238479">
    <property type="component" value="Chromosome 1"/>
</dbReference>
<dbReference type="GO" id="GO:0005634">
    <property type="term" value="C:nucleus"/>
    <property type="evidence" value="ECO:0007669"/>
    <property type="project" value="TreeGrafter"/>
</dbReference>
<organism evidence="4 5">
    <name type="scientific">Rosa chinensis</name>
    <name type="common">China rose</name>
    <dbReference type="NCBI Taxonomy" id="74649"/>
    <lineage>
        <taxon>Eukaryota</taxon>
        <taxon>Viridiplantae</taxon>
        <taxon>Streptophyta</taxon>
        <taxon>Embryophyta</taxon>
        <taxon>Tracheophyta</taxon>
        <taxon>Spermatophyta</taxon>
        <taxon>Magnoliopsida</taxon>
        <taxon>eudicotyledons</taxon>
        <taxon>Gunneridae</taxon>
        <taxon>Pentapetalae</taxon>
        <taxon>rosids</taxon>
        <taxon>fabids</taxon>
        <taxon>Rosales</taxon>
        <taxon>Rosaceae</taxon>
        <taxon>Rosoideae</taxon>
        <taxon>Rosoideae incertae sedis</taxon>
        <taxon>Rosa</taxon>
    </lineage>
</organism>
<comment type="caution">
    <text evidence="4">The sequence shown here is derived from an EMBL/GenBank/DDBJ whole genome shotgun (WGS) entry which is preliminary data.</text>
</comment>
<keyword evidence="2" id="KW-0017">Alkaloid metabolism</keyword>
<dbReference type="GO" id="GO:0004864">
    <property type="term" value="F:protein phosphatase inhibitor activity"/>
    <property type="evidence" value="ECO:0007669"/>
    <property type="project" value="TreeGrafter"/>
</dbReference>
<dbReference type="Gene3D" id="3.30.530.20">
    <property type="match status" value="1"/>
</dbReference>
<proteinExistence type="inferred from homology"/>
<dbReference type="InterPro" id="IPR050279">
    <property type="entry name" value="Plant_def-hormone_signal"/>
</dbReference>
<dbReference type="EC" id="4.2.1.78" evidence="4"/>
<evidence type="ECO:0000259" key="3">
    <source>
        <dbReference type="Pfam" id="PF00407"/>
    </source>
</evidence>
<dbReference type="EMBL" id="PDCK01000039">
    <property type="protein sequence ID" value="PRQ60724.1"/>
    <property type="molecule type" value="Genomic_DNA"/>
</dbReference>
<dbReference type="Pfam" id="PF00407">
    <property type="entry name" value="Bet_v_1"/>
    <property type="match status" value="1"/>
</dbReference>
<dbReference type="OMA" id="DIIERTH"/>
<sequence>MVSGQVSHELEVEVSASQAWELYGTLGIARLVEQTFTDVIDKIEVEQGDGEQGTILKLTFAPGFPGPGWHKEKFTMVDNEKRMKEVHVIEGGYLELGFTLYLVRFEIKEAGTPSSCIIRTSIDYELKEEAAASASFVSIDLFANIAEVAKNHFLKNKE</sequence>
<dbReference type="PANTHER" id="PTHR31213:SF19">
    <property type="entry name" value="BET V I_MAJOR LATEX PROTEIN DOMAIN-CONTAINING PROTEIN"/>
    <property type="match status" value="1"/>
</dbReference>
<evidence type="ECO:0000313" key="5">
    <source>
        <dbReference type="Proteomes" id="UP000238479"/>
    </source>
</evidence>
<evidence type="ECO:0000256" key="1">
    <source>
        <dbReference type="ARBA" id="ARBA00009744"/>
    </source>
</evidence>
<dbReference type="InterPro" id="IPR023393">
    <property type="entry name" value="START-like_dom_sf"/>
</dbReference>
<dbReference type="SUPFAM" id="SSF55961">
    <property type="entry name" value="Bet v1-like"/>
    <property type="match status" value="1"/>
</dbReference>
<protein>
    <submittedName>
        <fullName evidence="4">Putative (S)-norcoclaurine synthase</fullName>
        <ecNumber evidence="4">4.2.1.78</ecNumber>
    </submittedName>
</protein>
<dbReference type="PANTHER" id="PTHR31213">
    <property type="entry name" value="OS08G0374000 PROTEIN-RELATED"/>
    <property type="match status" value="1"/>
</dbReference>
<feature type="domain" description="Bet v I/Major latex protein" evidence="3">
    <location>
        <begin position="1"/>
        <end position="154"/>
    </location>
</feature>
<keyword evidence="4" id="KW-0456">Lyase</keyword>
<dbReference type="GO" id="GO:0016829">
    <property type="term" value="F:lyase activity"/>
    <property type="evidence" value="ECO:0007669"/>
    <property type="project" value="UniProtKB-KW"/>
</dbReference>
<dbReference type="GO" id="GO:0009820">
    <property type="term" value="P:alkaloid metabolic process"/>
    <property type="evidence" value="ECO:0007669"/>
    <property type="project" value="UniProtKB-KW"/>
</dbReference>
<gene>
    <name evidence="4" type="ORF">RchiOBHm_Chr1g0384411</name>
</gene>
<name>A0A2P6SPV2_ROSCH</name>
<dbReference type="GO" id="GO:0005737">
    <property type="term" value="C:cytoplasm"/>
    <property type="evidence" value="ECO:0007669"/>
    <property type="project" value="TreeGrafter"/>
</dbReference>
<dbReference type="OrthoDB" id="1879545at2759"/>
<evidence type="ECO:0000313" key="4">
    <source>
        <dbReference type="EMBL" id="PRQ60724.1"/>
    </source>
</evidence>
<dbReference type="InterPro" id="IPR000916">
    <property type="entry name" value="Bet_v_I/MLP"/>
</dbReference>
<evidence type="ECO:0000256" key="2">
    <source>
        <dbReference type="ARBA" id="ARBA00022589"/>
    </source>
</evidence>
<dbReference type="Gramene" id="PRQ60724">
    <property type="protein sequence ID" value="PRQ60724"/>
    <property type="gene ID" value="RchiOBHm_Chr1g0384411"/>
</dbReference>
<accession>A0A2P6SPV2</accession>
<dbReference type="AlphaFoldDB" id="A0A2P6SPV2"/>
<dbReference type="GO" id="GO:0010427">
    <property type="term" value="F:abscisic acid binding"/>
    <property type="evidence" value="ECO:0007669"/>
    <property type="project" value="TreeGrafter"/>
</dbReference>
<comment type="similarity">
    <text evidence="1">Belongs to the BetVI family.</text>
</comment>
<dbReference type="STRING" id="74649.A0A2P6SPV2"/>
<reference evidence="4 5" key="1">
    <citation type="journal article" date="2018" name="Nat. Genet.">
        <title>The Rosa genome provides new insights in the design of modern roses.</title>
        <authorList>
            <person name="Bendahmane M."/>
        </authorList>
    </citation>
    <scope>NUCLEOTIDE SEQUENCE [LARGE SCALE GENOMIC DNA]</scope>
    <source>
        <strain evidence="5">cv. Old Blush</strain>
    </source>
</reference>
<keyword evidence="5" id="KW-1185">Reference proteome</keyword>
<dbReference type="GO" id="GO:0009738">
    <property type="term" value="P:abscisic acid-activated signaling pathway"/>
    <property type="evidence" value="ECO:0007669"/>
    <property type="project" value="TreeGrafter"/>
</dbReference>
<dbReference type="GO" id="GO:0006952">
    <property type="term" value="P:defense response"/>
    <property type="evidence" value="ECO:0007669"/>
    <property type="project" value="InterPro"/>
</dbReference>
<dbReference type="GO" id="GO:0038023">
    <property type="term" value="F:signaling receptor activity"/>
    <property type="evidence" value="ECO:0007669"/>
    <property type="project" value="TreeGrafter"/>
</dbReference>